<dbReference type="Proteomes" id="UP000295621">
    <property type="component" value="Unassembled WGS sequence"/>
</dbReference>
<evidence type="ECO:0000313" key="3">
    <source>
        <dbReference type="EMBL" id="TDC51112.1"/>
    </source>
</evidence>
<dbReference type="Pfam" id="PF01814">
    <property type="entry name" value="Hemerythrin"/>
    <property type="match status" value="1"/>
</dbReference>
<keyword evidence="1" id="KW-1133">Transmembrane helix</keyword>
<dbReference type="PANTHER" id="PTHR35585">
    <property type="entry name" value="HHE DOMAIN PROTEIN (AFU_ORTHOLOGUE AFUA_4G00730)"/>
    <property type="match status" value="1"/>
</dbReference>
<organism evidence="3 4">
    <name type="scientific">Jiangella ureilytica</name>
    <dbReference type="NCBI Taxonomy" id="2530374"/>
    <lineage>
        <taxon>Bacteria</taxon>
        <taxon>Bacillati</taxon>
        <taxon>Actinomycetota</taxon>
        <taxon>Actinomycetes</taxon>
        <taxon>Jiangellales</taxon>
        <taxon>Jiangellaceae</taxon>
        <taxon>Jiangella</taxon>
    </lineage>
</organism>
<reference evidence="3 4" key="1">
    <citation type="submission" date="2019-02" db="EMBL/GenBank/DDBJ databases">
        <title>Draft genome sequences of novel Actinobacteria.</title>
        <authorList>
            <person name="Sahin N."/>
            <person name="Ay H."/>
            <person name="Saygin H."/>
        </authorList>
    </citation>
    <scope>NUCLEOTIDE SEQUENCE [LARGE SCALE GENOMIC DNA]</scope>
    <source>
        <strain evidence="3 4">KC603</strain>
    </source>
</reference>
<gene>
    <name evidence="3" type="ORF">E1212_13020</name>
</gene>
<dbReference type="AlphaFoldDB" id="A0A4R4RQV4"/>
<sequence>MARQSDDHAVLHRLMQQYEAAPDDEARGRIVADLAQRALRHAFAEETVLFPAYRQHLPGHGDELTAHVEGEHQQINDLLEELQDADPAAAGYDDRVRRVFTLIDSDAREEEDVMLPRLQSVVDDEELRTIGDAWEAARATAPTRPHPRVPRRPPGNALAALPLAVSDRIKDGLDRLPRGARRVSSAAVLALAACGGAAVAAGVRRRRRRSVRAPRFGLRR</sequence>
<keyword evidence="1" id="KW-0812">Transmembrane</keyword>
<dbReference type="Gene3D" id="1.20.120.520">
    <property type="entry name" value="nmb1532 protein domain like"/>
    <property type="match status" value="1"/>
</dbReference>
<accession>A0A4R4RQV4</accession>
<dbReference type="PANTHER" id="PTHR35585:SF1">
    <property type="entry name" value="HHE DOMAIN PROTEIN (AFU_ORTHOLOGUE AFUA_4G00730)"/>
    <property type="match status" value="1"/>
</dbReference>
<feature type="transmembrane region" description="Helical" evidence="1">
    <location>
        <begin position="183"/>
        <end position="203"/>
    </location>
</feature>
<feature type="domain" description="Hemerythrin-like" evidence="2">
    <location>
        <begin position="6"/>
        <end position="118"/>
    </location>
</feature>
<comment type="caution">
    <text evidence="3">The sequence shown here is derived from an EMBL/GenBank/DDBJ whole genome shotgun (WGS) entry which is preliminary data.</text>
</comment>
<keyword evidence="4" id="KW-1185">Reference proteome</keyword>
<evidence type="ECO:0000259" key="2">
    <source>
        <dbReference type="Pfam" id="PF01814"/>
    </source>
</evidence>
<evidence type="ECO:0000313" key="4">
    <source>
        <dbReference type="Proteomes" id="UP000295621"/>
    </source>
</evidence>
<proteinExistence type="predicted"/>
<dbReference type="EMBL" id="SMKL01000025">
    <property type="protein sequence ID" value="TDC51112.1"/>
    <property type="molecule type" value="Genomic_DNA"/>
</dbReference>
<keyword evidence="1" id="KW-0472">Membrane</keyword>
<name>A0A4R4RQV4_9ACTN</name>
<dbReference type="InterPro" id="IPR012312">
    <property type="entry name" value="Hemerythrin-like"/>
</dbReference>
<evidence type="ECO:0000256" key="1">
    <source>
        <dbReference type="SAM" id="Phobius"/>
    </source>
</evidence>
<protein>
    <submittedName>
        <fullName evidence="3">Hemerythrin domain-containing protein</fullName>
    </submittedName>
</protein>
<dbReference type="OrthoDB" id="9793637at2"/>